<keyword evidence="7" id="KW-0799">Topoisomerase</keyword>
<dbReference type="InterPro" id="IPR003594">
    <property type="entry name" value="HATPase_dom"/>
</dbReference>
<dbReference type="InterPro" id="IPR020568">
    <property type="entry name" value="Ribosomal_Su5_D2-typ_SF"/>
</dbReference>
<comment type="similarity">
    <text evidence="3">Belongs to the type II topoisomerase GyrB family.</text>
</comment>
<protein>
    <recommendedName>
        <fullName evidence="4">DNA topoisomerase (ATP-hydrolyzing)</fullName>
        <ecNumber evidence="4">5.6.2.2</ecNumber>
    </recommendedName>
</protein>
<dbReference type="SUPFAM" id="SSF55874">
    <property type="entry name" value="ATPase domain of HSP90 chaperone/DNA topoisomerase II/histidine kinase"/>
    <property type="match status" value="1"/>
</dbReference>
<gene>
    <name evidence="11" type="ORF">CO178_00630</name>
</gene>
<sequence>MPTDKITTNNKQNGNYGEDSIEVLEGLEPVRVRPGMYIGSTDIRGLHHTVKEIIDNSVDEAIAGYANLIIVTIQKDNSVIVSDNGRGIPVGIKKAYGVSALELVMTKLHAGGKFGGSGYKVSGGLHGVGASVVNALSEECLVEVRQNGKLYHQEYKKGVKQYDLKTDEIKNSKIDSKYISSIDSGTTTYYKPDHTVFETLEFDYKTIRHQIRIFAYLTSGLKFTFIDERNDTKESFYFEGGLRSLISSQNRNRDVVHPTIFYAHKEAENIDVEIAFQYTDAYVANEMSFANNIRTQEGGTHLTGLRSALTKSLNDYGKKHNLLKNEERFSGEDTREGLNVGVSV</sequence>
<feature type="domain" description="Histidine kinase/HSP90-like ATPase" evidence="10">
    <location>
        <begin position="41"/>
        <end position="196"/>
    </location>
</feature>
<dbReference type="Gene3D" id="3.30.565.10">
    <property type="entry name" value="Histidine kinase-like ATPase, C-terminal domain"/>
    <property type="match status" value="1"/>
</dbReference>
<accession>A0A2M7X521</accession>
<proteinExistence type="inferred from homology"/>
<feature type="non-terminal residue" evidence="11">
    <location>
        <position position="344"/>
    </location>
</feature>
<dbReference type="PANTHER" id="PTHR45866:SF1">
    <property type="entry name" value="DNA GYRASE SUBUNIT B, MITOCHONDRIAL"/>
    <property type="match status" value="1"/>
</dbReference>
<evidence type="ECO:0000256" key="8">
    <source>
        <dbReference type="ARBA" id="ARBA00023125"/>
    </source>
</evidence>
<keyword evidence="8" id="KW-0238">DNA-binding</keyword>
<keyword evidence="9 11" id="KW-0413">Isomerase</keyword>
<dbReference type="SMART" id="SM00433">
    <property type="entry name" value="TOP2c"/>
    <property type="match status" value="1"/>
</dbReference>
<dbReference type="InterPro" id="IPR013506">
    <property type="entry name" value="Topo_IIA_bsu_dom2"/>
</dbReference>
<keyword evidence="5" id="KW-0547">Nucleotide-binding</keyword>
<dbReference type="EMBL" id="PFWY01000029">
    <property type="protein sequence ID" value="PJA41262.1"/>
    <property type="molecule type" value="Genomic_DNA"/>
</dbReference>
<dbReference type="Pfam" id="PF00204">
    <property type="entry name" value="DNA_gyraseB"/>
    <property type="match status" value="1"/>
</dbReference>
<dbReference type="InterPro" id="IPR000565">
    <property type="entry name" value="Topo_IIA_B"/>
</dbReference>
<keyword evidence="6" id="KW-0067">ATP-binding</keyword>
<dbReference type="PRINTS" id="PR01159">
    <property type="entry name" value="DNAGYRASEB"/>
</dbReference>
<evidence type="ECO:0000313" key="11">
    <source>
        <dbReference type="EMBL" id="PJA41262.1"/>
    </source>
</evidence>
<comment type="cofactor">
    <cofactor evidence="2">
        <name>Mg(2+)</name>
        <dbReference type="ChEBI" id="CHEBI:18420"/>
    </cofactor>
</comment>
<evidence type="ECO:0000256" key="9">
    <source>
        <dbReference type="ARBA" id="ARBA00023235"/>
    </source>
</evidence>
<comment type="caution">
    <text evidence="11">The sequence shown here is derived from an EMBL/GenBank/DDBJ whole genome shotgun (WGS) entry which is preliminary data.</text>
</comment>
<dbReference type="InterPro" id="IPR014721">
    <property type="entry name" value="Ribsml_uS5_D2-typ_fold_subgr"/>
</dbReference>
<dbReference type="Gene3D" id="3.30.230.10">
    <property type="match status" value="1"/>
</dbReference>
<dbReference type="InterPro" id="IPR001241">
    <property type="entry name" value="Topo_IIA"/>
</dbReference>
<evidence type="ECO:0000256" key="7">
    <source>
        <dbReference type="ARBA" id="ARBA00023029"/>
    </source>
</evidence>
<evidence type="ECO:0000256" key="2">
    <source>
        <dbReference type="ARBA" id="ARBA00001946"/>
    </source>
</evidence>
<evidence type="ECO:0000256" key="1">
    <source>
        <dbReference type="ARBA" id="ARBA00000185"/>
    </source>
</evidence>
<dbReference type="GO" id="GO:0003918">
    <property type="term" value="F:DNA topoisomerase type II (double strand cut, ATP-hydrolyzing) activity"/>
    <property type="evidence" value="ECO:0007669"/>
    <property type="project" value="UniProtKB-EC"/>
</dbReference>
<reference evidence="12" key="1">
    <citation type="submission" date="2017-09" db="EMBL/GenBank/DDBJ databases">
        <title>Depth-based differentiation of microbial function through sediment-hosted aquifers and enrichment of novel symbionts in the deep terrestrial subsurface.</title>
        <authorList>
            <person name="Probst A.J."/>
            <person name="Ladd B."/>
            <person name="Jarett J.K."/>
            <person name="Geller-Mcgrath D.E."/>
            <person name="Sieber C.M.K."/>
            <person name="Emerson J.B."/>
            <person name="Anantharaman K."/>
            <person name="Thomas B.C."/>
            <person name="Malmstrom R."/>
            <person name="Stieglmeier M."/>
            <person name="Klingl A."/>
            <person name="Woyke T."/>
            <person name="Ryan C.M."/>
            <person name="Banfield J.F."/>
        </authorList>
    </citation>
    <scope>NUCLEOTIDE SEQUENCE [LARGE SCALE GENOMIC DNA]</scope>
</reference>
<dbReference type="PANTHER" id="PTHR45866">
    <property type="entry name" value="DNA GYRASE/TOPOISOMERASE SUBUNIT B"/>
    <property type="match status" value="1"/>
</dbReference>
<dbReference type="Pfam" id="PF02518">
    <property type="entry name" value="HATPase_c"/>
    <property type="match status" value="1"/>
</dbReference>
<organism evidence="11 12">
    <name type="scientific">candidate division WWE3 bacterium CG_4_9_14_3_um_filter_34_6</name>
    <dbReference type="NCBI Taxonomy" id="1975079"/>
    <lineage>
        <taxon>Bacteria</taxon>
        <taxon>Katanobacteria</taxon>
    </lineage>
</organism>
<dbReference type="AlphaFoldDB" id="A0A2M7X521"/>
<dbReference type="EC" id="5.6.2.2" evidence="4"/>
<dbReference type="GO" id="GO:0003677">
    <property type="term" value="F:DNA binding"/>
    <property type="evidence" value="ECO:0007669"/>
    <property type="project" value="UniProtKB-KW"/>
</dbReference>
<comment type="catalytic activity">
    <reaction evidence="1">
        <text>ATP-dependent breakage, passage and rejoining of double-stranded DNA.</text>
        <dbReference type="EC" id="5.6.2.2"/>
    </reaction>
</comment>
<dbReference type="CDD" id="cd16928">
    <property type="entry name" value="HATPase_GyrB-like"/>
    <property type="match status" value="1"/>
</dbReference>
<evidence type="ECO:0000259" key="10">
    <source>
        <dbReference type="SMART" id="SM00387"/>
    </source>
</evidence>
<dbReference type="InterPro" id="IPR036890">
    <property type="entry name" value="HATPase_C_sf"/>
</dbReference>
<evidence type="ECO:0000256" key="3">
    <source>
        <dbReference type="ARBA" id="ARBA00010708"/>
    </source>
</evidence>
<dbReference type="PRINTS" id="PR00418">
    <property type="entry name" value="TPI2FAMILY"/>
</dbReference>
<dbReference type="Proteomes" id="UP000230683">
    <property type="component" value="Unassembled WGS sequence"/>
</dbReference>
<dbReference type="GO" id="GO:0005524">
    <property type="term" value="F:ATP binding"/>
    <property type="evidence" value="ECO:0007669"/>
    <property type="project" value="UniProtKB-KW"/>
</dbReference>
<dbReference type="FunFam" id="3.30.565.10:FF:000002">
    <property type="entry name" value="DNA gyrase subunit B"/>
    <property type="match status" value="1"/>
</dbReference>
<name>A0A2M7X521_UNCKA</name>
<evidence type="ECO:0000313" key="12">
    <source>
        <dbReference type="Proteomes" id="UP000230683"/>
    </source>
</evidence>
<dbReference type="SMART" id="SM00387">
    <property type="entry name" value="HATPase_c"/>
    <property type="match status" value="1"/>
</dbReference>
<evidence type="ECO:0000256" key="6">
    <source>
        <dbReference type="ARBA" id="ARBA00022840"/>
    </source>
</evidence>
<dbReference type="SUPFAM" id="SSF54211">
    <property type="entry name" value="Ribosomal protein S5 domain 2-like"/>
    <property type="match status" value="1"/>
</dbReference>
<dbReference type="GO" id="GO:0006265">
    <property type="term" value="P:DNA topological change"/>
    <property type="evidence" value="ECO:0007669"/>
    <property type="project" value="InterPro"/>
</dbReference>
<evidence type="ECO:0000256" key="5">
    <source>
        <dbReference type="ARBA" id="ARBA00022741"/>
    </source>
</evidence>
<evidence type="ECO:0000256" key="4">
    <source>
        <dbReference type="ARBA" id="ARBA00012895"/>
    </source>
</evidence>